<keyword evidence="5" id="KW-1185">Reference proteome</keyword>
<dbReference type="InterPro" id="IPR025151">
    <property type="entry name" value="ELYS_dom"/>
</dbReference>
<evidence type="ECO:0000313" key="4">
    <source>
        <dbReference type="EMBL" id="ORX94471.1"/>
    </source>
</evidence>
<evidence type="ECO:0000259" key="3">
    <source>
        <dbReference type="Pfam" id="PF13934"/>
    </source>
</evidence>
<dbReference type="Proteomes" id="UP000193144">
    <property type="component" value="Unassembled WGS sequence"/>
</dbReference>
<name>A0A1Y1Y8Y0_9PLEO</name>
<organism evidence="4 5">
    <name type="scientific">Clohesyomyces aquaticus</name>
    <dbReference type="NCBI Taxonomy" id="1231657"/>
    <lineage>
        <taxon>Eukaryota</taxon>
        <taxon>Fungi</taxon>
        <taxon>Dikarya</taxon>
        <taxon>Ascomycota</taxon>
        <taxon>Pezizomycotina</taxon>
        <taxon>Dothideomycetes</taxon>
        <taxon>Pleosporomycetidae</taxon>
        <taxon>Pleosporales</taxon>
        <taxon>Lindgomycetaceae</taxon>
        <taxon>Clohesyomyces</taxon>
    </lineage>
</organism>
<proteinExistence type="predicted"/>
<dbReference type="EMBL" id="MCFA01000307">
    <property type="protein sequence ID" value="ORX94471.1"/>
    <property type="molecule type" value="Genomic_DNA"/>
</dbReference>
<evidence type="ECO:0000256" key="1">
    <source>
        <dbReference type="ARBA" id="ARBA00004123"/>
    </source>
</evidence>
<comment type="subcellular location">
    <subcellularLocation>
        <location evidence="1">Nucleus</location>
    </subcellularLocation>
</comment>
<accession>A0A1Y1Y8Y0</accession>
<dbReference type="STRING" id="1231657.A0A1Y1Y8Y0"/>
<comment type="caution">
    <text evidence="4">The sequence shown here is derived from an EMBL/GenBank/DDBJ whole genome shotgun (WGS) entry which is preliminary data.</text>
</comment>
<evidence type="ECO:0000256" key="2">
    <source>
        <dbReference type="ARBA" id="ARBA00023242"/>
    </source>
</evidence>
<reference evidence="4 5" key="1">
    <citation type="submission" date="2016-07" db="EMBL/GenBank/DDBJ databases">
        <title>Pervasive Adenine N6-methylation of Active Genes in Fungi.</title>
        <authorList>
            <consortium name="DOE Joint Genome Institute"/>
            <person name="Mondo S.J."/>
            <person name="Dannebaum R.O."/>
            <person name="Kuo R.C."/>
            <person name="Labutti K."/>
            <person name="Haridas S."/>
            <person name="Kuo A."/>
            <person name="Salamov A."/>
            <person name="Ahrendt S.R."/>
            <person name="Lipzen A."/>
            <person name="Sullivan W."/>
            <person name="Andreopoulos W.B."/>
            <person name="Clum A."/>
            <person name="Lindquist E."/>
            <person name="Daum C."/>
            <person name="Ramamoorthy G.K."/>
            <person name="Gryganskyi A."/>
            <person name="Culley D."/>
            <person name="Magnuson J.K."/>
            <person name="James T.Y."/>
            <person name="O'Malley M.A."/>
            <person name="Stajich J.E."/>
            <person name="Spatafora J.W."/>
            <person name="Visel A."/>
            <person name="Grigoriev I.V."/>
        </authorList>
    </citation>
    <scope>NUCLEOTIDE SEQUENCE [LARGE SCALE GENOMIC DNA]</scope>
    <source>
        <strain evidence="4 5">CBS 115471</strain>
    </source>
</reference>
<evidence type="ECO:0000313" key="5">
    <source>
        <dbReference type="Proteomes" id="UP000193144"/>
    </source>
</evidence>
<dbReference type="GO" id="GO:0005634">
    <property type="term" value="C:nucleus"/>
    <property type="evidence" value="ECO:0007669"/>
    <property type="project" value="UniProtKB-SubCell"/>
</dbReference>
<gene>
    <name evidence="4" type="ORF">BCR34DRAFT_677661</name>
</gene>
<protein>
    <submittedName>
        <fullName evidence="4">Nuclear pore complex assembly-domain-containing protein</fullName>
    </submittedName>
</protein>
<dbReference type="OrthoDB" id="20729at2759"/>
<feature type="domain" description="ELYS-like" evidence="3">
    <location>
        <begin position="35"/>
        <end position="268"/>
    </location>
</feature>
<dbReference type="Pfam" id="PF13934">
    <property type="entry name" value="ELYS"/>
    <property type="match status" value="1"/>
</dbReference>
<keyword evidence="2" id="KW-0539">Nucleus</keyword>
<dbReference type="AlphaFoldDB" id="A0A1Y1Y8Y0"/>
<sequence>MDIEDFDAVFRGSEDGYDKDHVDSILSHQAYLGGKLFFQRLLELLKIKWRGIYPPATPSAVHDLHKRIISSETAVHNKQCLLYYILKDLSPTFKGDSDLATDFATAVHLEHKFWTFLEGIWALDNLAFDTAVGYLTHPAIIPTFPDEIMLALLIPRAPRGDPIESSAHVLPMAYYNCAKPPLVNENAKKEFVRYMADRSVTETFYWIRGRPDHERKHLLEILIEQALEPPIQRVENTMYKREDRAEELVSLPFGEEEEAWVERFLTEGKGRHFKGAADTVVMRRMATGRFADVGKEGGKKGKKIGAVNWEVLREGVRKGMGPRVEDGEAFMA</sequence>